<dbReference type="Proteomes" id="UP001320119">
    <property type="component" value="Chromosome"/>
</dbReference>
<reference evidence="2 3" key="1">
    <citation type="journal article" date="2022" name="IScience">
        <title>An ultrasensitive nanofiber-based assay for enzymatic hydrolysis and deep-sea microbial degradation of cellulose.</title>
        <authorList>
            <person name="Tsudome M."/>
            <person name="Tachioka M."/>
            <person name="Miyazaki M."/>
            <person name="Uchimura K."/>
            <person name="Tsuda M."/>
            <person name="Takaki Y."/>
            <person name="Deguchi S."/>
        </authorList>
    </citation>
    <scope>NUCLEOTIDE SEQUENCE [LARGE SCALE GENOMIC DNA]</scope>
    <source>
        <strain evidence="2 3">GE09</strain>
    </source>
</reference>
<dbReference type="Gene3D" id="2.60.120.380">
    <property type="match status" value="1"/>
</dbReference>
<dbReference type="AlphaFoldDB" id="A0AAN1WEV7"/>
<dbReference type="KEGG" id="marq:MARGE09_P0523"/>
<name>A0AAN1WEV7_9GAMM</name>
<dbReference type="SUPFAM" id="SSF56988">
    <property type="entry name" value="Anthrax protective antigen"/>
    <property type="match status" value="1"/>
</dbReference>
<evidence type="ECO:0000313" key="2">
    <source>
        <dbReference type="EMBL" id="BCD96323.1"/>
    </source>
</evidence>
<keyword evidence="1" id="KW-1133">Transmembrane helix</keyword>
<keyword evidence="3" id="KW-1185">Reference proteome</keyword>
<dbReference type="EMBL" id="AP023086">
    <property type="protein sequence ID" value="BCD96323.1"/>
    <property type="molecule type" value="Genomic_DNA"/>
</dbReference>
<proteinExistence type="predicted"/>
<evidence type="ECO:0000313" key="3">
    <source>
        <dbReference type="Proteomes" id="UP001320119"/>
    </source>
</evidence>
<dbReference type="RefSeq" id="WP_236985824.1">
    <property type="nucleotide sequence ID" value="NZ_AP023086.1"/>
</dbReference>
<evidence type="ECO:0000256" key="1">
    <source>
        <dbReference type="SAM" id="Phobius"/>
    </source>
</evidence>
<gene>
    <name evidence="2" type="ORF">MARGE09_P0523</name>
</gene>
<organism evidence="2 3">
    <name type="scientific">Marinagarivorans cellulosilyticus</name>
    <dbReference type="NCBI Taxonomy" id="2721545"/>
    <lineage>
        <taxon>Bacteria</taxon>
        <taxon>Pseudomonadati</taxon>
        <taxon>Pseudomonadota</taxon>
        <taxon>Gammaproteobacteria</taxon>
        <taxon>Cellvibrionales</taxon>
        <taxon>Cellvibrionaceae</taxon>
        <taxon>Marinagarivorans</taxon>
    </lineage>
</organism>
<protein>
    <submittedName>
        <fullName evidence="2">Uncharacterized protein</fullName>
    </submittedName>
</protein>
<keyword evidence="1" id="KW-0472">Membrane</keyword>
<feature type="transmembrane region" description="Helical" evidence="1">
    <location>
        <begin position="22"/>
        <end position="40"/>
    </location>
</feature>
<accession>A0AAN1WEV7</accession>
<keyword evidence="1" id="KW-0812">Transmembrane</keyword>
<sequence length="199" mass="22486">MSKLIQWAHCALALTLEKPKEVGFSALMALFLGVAIYHSTPPMVDKVFALQIHKNKVPIKTVSQERDIARSQTVWVDKLMLKDGARIVHPKLGVIGFGDTFFIDVESDFTVKKAGVYYFIPGSDDGFSLDVDGKRLCAFEKDRPYATQRCRVELDEGTHNFKLSYFQGGGHAGLTLAYQFKGDRKRRWVGENSRYLSFD</sequence>